<reference evidence="1" key="2">
    <citation type="journal article" date="2015" name="Fish Shellfish Immunol.">
        <title>Early steps in the European eel (Anguilla anguilla)-Vibrio vulnificus interaction in the gills: Role of the RtxA13 toxin.</title>
        <authorList>
            <person name="Callol A."/>
            <person name="Pajuelo D."/>
            <person name="Ebbesson L."/>
            <person name="Teles M."/>
            <person name="MacKenzie S."/>
            <person name="Amaro C."/>
        </authorList>
    </citation>
    <scope>NUCLEOTIDE SEQUENCE</scope>
</reference>
<dbReference type="EMBL" id="GBXM01091333">
    <property type="protein sequence ID" value="JAH17244.1"/>
    <property type="molecule type" value="Transcribed_RNA"/>
</dbReference>
<accession>A0A0E9QKG3</accession>
<organism evidence="1">
    <name type="scientific">Anguilla anguilla</name>
    <name type="common">European freshwater eel</name>
    <name type="synonym">Muraena anguilla</name>
    <dbReference type="NCBI Taxonomy" id="7936"/>
    <lineage>
        <taxon>Eukaryota</taxon>
        <taxon>Metazoa</taxon>
        <taxon>Chordata</taxon>
        <taxon>Craniata</taxon>
        <taxon>Vertebrata</taxon>
        <taxon>Euteleostomi</taxon>
        <taxon>Actinopterygii</taxon>
        <taxon>Neopterygii</taxon>
        <taxon>Teleostei</taxon>
        <taxon>Anguilliformes</taxon>
        <taxon>Anguillidae</taxon>
        <taxon>Anguilla</taxon>
    </lineage>
</organism>
<sequence length="37" mass="3880">MLFTIVKTDSILVILVPAGHKGCGGKGRKTVPGEISR</sequence>
<name>A0A0E9QKG3_ANGAN</name>
<evidence type="ECO:0000313" key="1">
    <source>
        <dbReference type="EMBL" id="JAH17244.1"/>
    </source>
</evidence>
<dbReference type="AlphaFoldDB" id="A0A0E9QKG3"/>
<protein>
    <submittedName>
        <fullName evidence="1">Uncharacterized protein</fullName>
    </submittedName>
</protein>
<proteinExistence type="predicted"/>
<reference evidence="1" key="1">
    <citation type="submission" date="2014-11" db="EMBL/GenBank/DDBJ databases">
        <authorList>
            <person name="Amaro Gonzalez C."/>
        </authorList>
    </citation>
    <scope>NUCLEOTIDE SEQUENCE</scope>
</reference>